<name>A0ABY1M3H0_9BACL</name>
<dbReference type="Proteomes" id="UP000192939">
    <property type="component" value="Unassembled WGS sequence"/>
</dbReference>
<comment type="caution">
    <text evidence="2">The sequence shown here is derived from an EMBL/GenBank/DDBJ whole genome shotgun (WGS) entry which is preliminary data.</text>
</comment>
<dbReference type="PROSITE" id="PS51677">
    <property type="entry name" value="NODB"/>
    <property type="match status" value="1"/>
</dbReference>
<evidence type="ECO:0000313" key="2">
    <source>
        <dbReference type="EMBL" id="SMF68509.1"/>
    </source>
</evidence>
<dbReference type="SUPFAM" id="SSF88713">
    <property type="entry name" value="Glycoside hydrolase/deacetylase"/>
    <property type="match status" value="1"/>
</dbReference>
<evidence type="ECO:0000259" key="1">
    <source>
        <dbReference type="PROSITE" id="PS51677"/>
    </source>
</evidence>
<feature type="domain" description="NodB homology" evidence="1">
    <location>
        <begin position="15"/>
        <end position="197"/>
    </location>
</feature>
<dbReference type="InterPro" id="IPR050248">
    <property type="entry name" value="Polysacc_deacetylase_ArnD"/>
</dbReference>
<dbReference type="Pfam" id="PF01522">
    <property type="entry name" value="Polysacc_deac_1"/>
    <property type="match status" value="1"/>
</dbReference>
<keyword evidence="3" id="KW-1185">Reference proteome</keyword>
<dbReference type="CDD" id="cd10917">
    <property type="entry name" value="CE4_NodB_like_6s_7s"/>
    <property type="match status" value="1"/>
</dbReference>
<proteinExistence type="predicted"/>
<dbReference type="EMBL" id="FXAE01000081">
    <property type="protein sequence ID" value="SMF68509.1"/>
    <property type="molecule type" value="Genomic_DNA"/>
</dbReference>
<reference evidence="2 3" key="1">
    <citation type="submission" date="2017-04" db="EMBL/GenBank/DDBJ databases">
        <authorList>
            <person name="Varghese N."/>
            <person name="Submissions S."/>
        </authorList>
    </citation>
    <scope>NUCLEOTIDE SEQUENCE [LARGE SCALE GENOMIC DNA]</scope>
    <source>
        <strain evidence="2 3">J12</strain>
    </source>
</reference>
<organism evidence="2 3">
    <name type="scientific">Paenibacillus barengoltzii J12</name>
    <dbReference type="NCBI Taxonomy" id="935846"/>
    <lineage>
        <taxon>Bacteria</taxon>
        <taxon>Bacillati</taxon>
        <taxon>Bacillota</taxon>
        <taxon>Bacilli</taxon>
        <taxon>Bacillales</taxon>
        <taxon>Paenibacillaceae</taxon>
        <taxon>Paenibacillus</taxon>
    </lineage>
</organism>
<protein>
    <submittedName>
        <fullName evidence="2">Peptidoglycan/xylan/chitin deacetylase, PgdA/CDA1 family</fullName>
    </submittedName>
</protein>
<evidence type="ECO:0000313" key="3">
    <source>
        <dbReference type="Proteomes" id="UP000192939"/>
    </source>
</evidence>
<dbReference type="Gene3D" id="3.20.20.370">
    <property type="entry name" value="Glycoside hydrolase/deacetylase"/>
    <property type="match status" value="1"/>
</dbReference>
<dbReference type="InterPro" id="IPR002509">
    <property type="entry name" value="NODB_dom"/>
</dbReference>
<gene>
    <name evidence="2" type="ORF">SAMN02744124_04346</name>
</gene>
<dbReference type="RefSeq" id="WP_028540335.1">
    <property type="nucleotide sequence ID" value="NZ_FXAE01000081.1"/>
</dbReference>
<dbReference type="InterPro" id="IPR011330">
    <property type="entry name" value="Glyco_hydro/deAcase_b/a-brl"/>
</dbReference>
<accession>A0ABY1M3H0</accession>
<sequence length="211" mass="23309">MADFQVINELPIQDKAVAFTFDDGPNPLYTPQVLEILREVQGKATFFMIGTQMEKSPETAKAVHEQGHEIGNHTYTHPHLPDLPPEECRRELQLTEDLIEQVTGAKPKVFRPPYLATSEEVATITSGEFGYPAIGAVNGAAMDWEMPGVAHIVEKTREQVRPGSILLFHDGFDDRSQTVEAVRILAAELTAAGYRLVTVSELLTLSRAALE</sequence>
<dbReference type="PANTHER" id="PTHR10587">
    <property type="entry name" value="GLYCOSYL TRANSFERASE-RELATED"/>
    <property type="match status" value="1"/>
</dbReference>